<name>A0A7J9N588_GOSSC</name>
<dbReference type="Gene3D" id="3.30.390.10">
    <property type="entry name" value="Enolase-like, N-terminal domain"/>
    <property type="match status" value="1"/>
</dbReference>
<dbReference type="SMART" id="SM00922">
    <property type="entry name" value="MR_MLE"/>
    <property type="match status" value="1"/>
</dbReference>
<evidence type="ECO:0000313" key="8">
    <source>
        <dbReference type="EMBL" id="MBA0878287.1"/>
    </source>
</evidence>
<evidence type="ECO:0000256" key="1">
    <source>
        <dbReference type="ARBA" id="ARBA00008031"/>
    </source>
</evidence>
<dbReference type="SFLD" id="SFLDF00009">
    <property type="entry name" value="o-succinylbenzoate_synthase"/>
    <property type="match status" value="1"/>
</dbReference>
<dbReference type="InterPro" id="IPR013341">
    <property type="entry name" value="Mandelate_racemase_N_dom"/>
</dbReference>
<dbReference type="Pfam" id="PF02746">
    <property type="entry name" value="MR_MLE_N"/>
    <property type="match status" value="1"/>
</dbReference>
<keyword evidence="4" id="KW-0413">Isomerase</keyword>
<dbReference type="OrthoDB" id="17395at2759"/>
<evidence type="ECO:0000259" key="7">
    <source>
        <dbReference type="SMART" id="SM00922"/>
    </source>
</evidence>
<protein>
    <recommendedName>
        <fullName evidence="7">Mandelate racemase/muconate lactonizing enzyme C-terminal domain-containing protein</fullName>
    </recommendedName>
</protein>
<keyword evidence="3 6" id="KW-0460">Magnesium</keyword>
<keyword evidence="2 6" id="KW-0479">Metal-binding</keyword>
<dbReference type="EMBL" id="JABFAF010271085">
    <property type="protein sequence ID" value="MBA0878287.1"/>
    <property type="molecule type" value="Genomic_DNA"/>
</dbReference>
<dbReference type="SUPFAM" id="SSF51604">
    <property type="entry name" value="Enolase C-terminal domain-like"/>
    <property type="match status" value="1"/>
</dbReference>
<comment type="similarity">
    <text evidence="1">Belongs to the mandelate racemase/muconate lactonizing enzyme family.</text>
</comment>
<gene>
    <name evidence="8" type="ORF">Goshw_011189</name>
</gene>
<dbReference type="SUPFAM" id="SSF54826">
    <property type="entry name" value="Enolase N-terminal domain-like"/>
    <property type="match status" value="1"/>
</dbReference>
<reference evidence="8 9" key="1">
    <citation type="journal article" date="2019" name="Genome Biol. Evol.">
        <title>Insights into the evolution of the New World diploid cottons (Gossypium, subgenus Houzingenia) based on genome sequencing.</title>
        <authorList>
            <person name="Grover C.E."/>
            <person name="Arick M.A. 2nd"/>
            <person name="Thrash A."/>
            <person name="Conover J.L."/>
            <person name="Sanders W.S."/>
            <person name="Peterson D.G."/>
            <person name="Frelichowski J.E."/>
            <person name="Scheffler J.A."/>
            <person name="Scheffler B.E."/>
            <person name="Wendel J.F."/>
        </authorList>
    </citation>
    <scope>NUCLEOTIDE SEQUENCE [LARGE SCALE GENOMIC DNA]</scope>
    <source>
        <strain evidence="8">1</strain>
        <tissue evidence="8">Leaf</tissue>
    </source>
</reference>
<dbReference type="PANTHER" id="PTHR48073">
    <property type="entry name" value="O-SUCCINYLBENZOATE SYNTHASE-RELATED"/>
    <property type="match status" value="1"/>
</dbReference>
<dbReference type="Gene3D" id="3.20.20.120">
    <property type="entry name" value="Enolase-like C-terminal domain"/>
    <property type="match status" value="1"/>
</dbReference>
<evidence type="ECO:0000256" key="5">
    <source>
        <dbReference type="PIRSR" id="PIRSR634603-1"/>
    </source>
</evidence>
<feature type="binding site" evidence="6">
    <location>
        <position position="431"/>
    </location>
    <ligand>
        <name>Mg(2+)</name>
        <dbReference type="ChEBI" id="CHEBI:18420"/>
    </ligand>
</feature>
<proteinExistence type="inferred from homology"/>
<evidence type="ECO:0000256" key="4">
    <source>
        <dbReference type="ARBA" id="ARBA00023235"/>
    </source>
</evidence>
<evidence type="ECO:0000256" key="2">
    <source>
        <dbReference type="ARBA" id="ARBA00022723"/>
    </source>
</evidence>
<dbReference type="GO" id="GO:0016855">
    <property type="term" value="F:racemase and epimerase activity, acting on amino acids and derivatives"/>
    <property type="evidence" value="ECO:0007669"/>
    <property type="project" value="InterPro"/>
</dbReference>
<evidence type="ECO:0000313" key="9">
    <source>
        <dbReference type="Proteomes" id="UP000593576"/>
    </source>
</evidence>
<feature type="active site" description="Proton acceptor; specific for (R)-substrate epimerization" evidence="5">
    <location>
        <position position="404"/>
    </location>
</feature>
<comment type="cofactor">
    <cofactor evidence="6">
        <name>Mg(2+)</name>
        <dbReference type="ChEBI" id="CHEBI:18420"/>
    </cofactor>
    <text evidence="6">Binds 1 Mg(2+) ion per subunit.</text>
</comment>
<sequence>MAKLRPQHLQDRLGPQKVVPQGHALRHVGGRDRLLHDCHLVNFKQLEIQTPRSMVTSILSFAKMKLKYISKRIGSSEVGNLPIINVISLKKNVGKVRTNIVTSTSKPPTVNGTKMNMVVDGPPHPSKNEIRDNLDDHVGVLVSNKSGIGVQNTNQVWTNGQSIGKIGFWHHDWGNNCQKMVVGKEGWVDEVWVEVRMVVKNVLDDGSKLPLSNLYVKNSMKAPVTSSSSNFGFKELLETFTVEVQKAENKPLNVPLIAPFTIATSRLDKVENVAIRIELKNGCVGWGEAPILPFVTAEDQPTAMAKAKEACDMLKNCSFLTLEAVLGEIGDLLPGHQFASVRAGIEMALIDAVAKSIGLPLWRLFGGALNTIITDITIPIVSPAEAAALASKYHKQGFKILKLKVGKNLKADIEVLQAIRAAHPDCSFILDANEGYKPEEAIEVLEKLHEMGVTPVLFEQPVHRDDWEGLGRVTHFAKGKYGVSVAADESCRSLADVKKIVKGELADVVNIKLAKVGVLGALEIIDLARASGLDLMIGGMVETRLAMGFAGHLAAGLGCFKFVDLDTPLLLSEDPVLEGYEVHGAIYKFTNARGQGSFLHWENIEWYAPSLPPNLL</sequence>
<dbReference type="GO" id="GO:0046872">
    <property type="term" value="F:metal ion binding"/>
    <property type="evidence" value="ECO:0007669"/>
    <property type="project" value="UniProtKB-KW"/>
</dbReference>
<dbReference type="SFLD" id="SFLDG00180">
    <property type="entry name" value="muconate_cycloisomerase"/>
    <property type="match status" value="1"/>
</dbReference>
<dbReference type="Pfam" id="PF13378">
    <property type="entry name" value="MR_MLE_C"/>
    <property type="match status" value="1"/>
</dbReference>
<keyword evidence="9" id="KW-1185">Reference proteome</keyword>
<dbReference type="InterPro" id="IPR036849">
    <property type="entry name" value="Enolase-like_C_sf"/>
</dbReference>
<dbReference type="InterPro" id="IPR029065">
    <property type="entry name" value="Enolase_C-like"/>
</dbReference>
<comment type="caution">
    <text evidence="8">The sequence shown here is derived from an EMBL/GenBank/DDBJ whole genome shotgun (WGS) entry which is preliminary data.</text>
</comment>
<dbReference type="SFLD" id="SFLDS00001">
    <property type="entry name" value="Enolase"/>
    <property type="match status" value="1"/>
</dbReference>
<dbReference type="CDD" id="cd03319">
    <property type="entry name" value="L-Ala-DL-Glu_epimerase"/>
    <property type="match status" value="1"/>
</dbReference>
<dbReference type="PANTHER" id="PTHR48073:SF2">
    <property type="entry name" value="O-SUCCINYLBENZOATE SYNTHASE"/>
    <property type="match status" value="1"/>
</dbReference>
<dbReference type="InterPro" id="IPR034603">
    <property type="entry name" value="Dipeptide_epimerase"/>
</dbReference>
<feature type="active site" description="Proton acceptor; specific for (S)-substrate epimerization" evidence="5">
    <location>
        <position position="512"/>
    </location>
</feature>
<evidence type="ECO:0000256" key="6">
    <source>
        <dbReference type="PIRSR" id="PIRSR634603-3"/>
    </source>
</evidence>
<accession>A0A7J9N588</accession>
<dbReference type="InterPro" id="IPR013342">
    <property type="entry name" value="Mandelate_racemase_C"/>
</dbReference>
<dbReference type="Proteomes" id="UP000593576">
    <property type="component" value="Unassembled WGS sequence"/>
</dbReference>
<feature type="binding site" evidence="6">
    <location>
        <position position="459"/>
    </location>
    <ligand>
        <name>Mg(2+)</name>
        <dbReference type="ChEBI" id="CHEBI:18420"/>
    </ligand>
</feature>
<organism evidence="8 9">
    <name type="scientific">Gossypium schwendimanii</name>
    <name type="common">Cotton</name>
    <dbReference type="NCBI Taxonomy" id="34291"/>
    <lineage>
        <taxon>Eukaryota</taxon>
        <taxon>Viridiplantae</taxon>
        <taxon>Streptophyta</taxon>
        <taxon>Embryophyta</taxon>
        <taxon>Tracheophyta</taxon>
        <taxon>Spermatophyta</taxon>
        <taxon>Magnoliopsida</taxon>
        <taxon>eudicotyledons</taxon>
        <taxon>Gunneridae</taxon>
        <taxon>Pentapetalae</taxon>
        <taxon>rosids</taxon>
        <taxon>malvids</taxon>
        <taxon>Malvales</taxon>
        <taxon>Malvaceae</taxon>
        <taxon>Malvoideae</taxon>
        <taxon>Gossypium</taxon>
    </lineage>
</organism>
<evidence type="ECO:0000256" key="3">
    <source>
        <dbReference type="ARBA" id="ARBA00022842"/>
    </source>
</evidence>
<feature type="domain" description="Mandelate racemase/muconate lactonizing enzyme C-terminal" evidence="7">
    <location>
        <begin position="383"/>
        <end position="480"/>
    </location>
</feature>
<dbReference type="InterPro" id="IPR029017">
    <property type="entry name" value="Enolase-like_N"/>
</dbReference>
<dbReference type="AlphaFoldDB" id="A0A7J9N588"/>
<feature type="binding site" evidence="6">
    <location>
        <position position="488"/>
    </location>
    <ligand>
        <name>Mg(2+)</name>
        <dbReference type="ChEBI" id="CHEBI:18420"/>
    </ligand>
</feature>